<feature type="compositionally biased region" description="Low complexity" evidence="2">
    <location>
        <begin position="81"/>
        <end position="90"/>
    </location>
</feature>
<dbReference type="Pfam" id="PF04059">
    <property type="entry name" value="RRM_2"/>
    <property type="match status" value="1"/>
</dbReference>
<comment type="caution">
    <text evidence="4">The sequence shown here is derived from an EMBL/GenBank/DDBJ whole genome shotgun (WGS) entry which is preliminary data.</text>
</comment>
<evidence type="ECO:0000313" key="5">
    <source>
        <dbReference type="Proteomes" id="UP001189429"/>
    </source>
</evidence>
<evidence type="ECO:0000256" key="1">
    <source>
        <dbReference type="PROSITE-ProRule" id="PRU00176"/>
    </source>
</evidence>
<dbReference type="EMBL" id="CAUYUJ010018170">
    <property type="protein sequence ID" value="CAK0881248.1"/>
    <property type="molecule type" value="Genomic_DNA"/>
</dbReference>
<feature type="domain" description="RRM" evidence="3">
    <location>
        <begin position="189"/>
        <end position="278"/>
    </location>
</feature>
<evidence type="ECO:0000256" key="2">
    <source>
        <dbReference type="SAM" id="MobiDB-lite"/>
    </source>
</evidence>
<gene>
    <name evidence="4" type="ORF">PCOR1329_LOCUS64161</name>
</gene>
<feature type="region of interest" description="Disordered" evidence="2">
    <location>
        <begin position="81"/>
        <end position="154"/>
    </location>
</feature>
<protein>
    <recommendedName>
        <fullName evidence="3">RRM domain-containing protein</fullName>
    </recommendedName>
</protein>
<evidence type="ECO:0000313" key="4">
    <source>
        <dbReference type="EMBL" id="CAK0881248.1"/>
    </source>
</evidence>
<dbReference type="InterPro" id="IPR000504">
    <property type="entry name" value="RRM_dom"/>
</dbReference>
<accession>A0ABN9W8S4</accession>
<reference evidence="4" key="1">
    <citation type="submission" date="2023-10" db="EMBL/GenBank/DDBJ databases">
        <authorList>
            <person name="Chen Y."/>
            <person name="Shah S."/>
            <person name="Dougan E. K."/>
            <person name="Thang M."/>
            <person name="Chan C."/>
        </authorList>
    </citation>
    <scope>NUCLEOTIDE SEQUENCE [LARGE SCALE GENOMIC DNA]</scope>
</reference>
<keyword evidence="1" id="KW-0694">RNA-binding</keyword>
<name>A0ABN9W8S4_9DINO</name>
<organism evidence="4 5">
    <name type="scientific">Prorocentrum cordatum</name>
    <dbReference type="NCBI Taxonomy" id="2364126"/>
    <lineage>
        <taxon>Eukaryota</taxon>
        <taxon>Sar</taxon>
        <taxon>Alveolata</taxon>
        <taxon>Dinophyceae</taxon>
        <taxon>Prorocentrales</taxon>
        <taxon>Prorocentraceae</taxon>
        <taxon>Prorocentrum</taxon>
    </lineage>
</organism>
<feature type="compositionally biased region" description="Low complexity" evidence="2">
    <location>
        <begin position="130"/>
        <end position="150"/>
    </location>
</feature>
<keyword evidence="5" id="KW-1185">Reference proteome</keyword>
<dbReference type="InterPro" id="IPR012677">
    <property type="entry name" value="Nucleotide-bd_a/b_plait_sf"/>
</dbReference>
<dbReference type="InterPro" id="IPR035979">
    <property type="entry name" value="RBD_domain_sf"/>
</dbReference>
<proteinExistence type="predicted"/>
<dbReference type="Proteomes" id="UP001189429">
    <property type="component" value="Unassembled WGS sequence"/>
</dbReference>
<dbReference type="SUPFAM" id="SSF54928">
    <property type="entry name" value="RNA-binding domain, RBD"/>
    <property type="match status" value="1"/>
</dbReference>
<dbReference type="PROSITE" id="PS50102">
    <property type="entry name" value="RRM"/>
    <property type="match status" value="1"/>
</dbReference>
<sequence>MQRPPIFSPTLQSLPSLQEDDDELWVTDDEFDHPCGPWRVQADVGCPSGNVVWAGPGCVQSAADAWPPSLPRGASLPLGVAGAAPAGSPTRPGPSTPPRFAAGAGLAGGRPGEWSQQANGPSRRGGGAGPRSTASGVRAGASSSSAARAGGEQEADLVHWELQRSELAGSVPAPTEEAAPSAPGAPAITTLMISGLPMALTQRDLLGLIDQTGFADCYDFAYMPTDFDAGTTMGHAFVNFVTPYDAREFSIQWNGSRLTRVARDNTIATVLEVKESAKQGYAENARRWKASRLRRFKNPDFRPFFAQGRAAQ</sequence>
<dbReference type="Gene3D" id="3.30.70.330">
    <property type="match status" value="1"/>
</dbReference>
<evidence type="ECO:0000259" key="3">
    <source>
        <dbReference type="PROSITE" id="PS50102"/>
    </source>
</evidence>
<feature type="region of interest" description="Disordered" evidence="2">
    <location>
        <begin position="1"/>
        <end position="20"/>
    </location>
</feature>
<dbReference type="InterPro" id="IPR007201">
    <property type="entry name" value="Mei2-like_Rrm_C"/>
</dbReference>